<organism evidence="1">
    <name type="scientific">Petromyces alliaceus</name>
    <name type="common">Aspergillus alliaceus</name>
    <dbReference type="NCBI Taxonomy" id="209559"/>
    <lineage>
        <taxon>Eukaryota</taxon>
        <taxon>Fungi</taxon>
        <taxon>Dikarya</taxon>
        <taxon>Ascomycota</taxon>
        <taxon>Pezizomycotina</taxon>
        <taxon>Eurotiomycetes</taxon>
        <taxon>Eurotiomycetidae</taxon>
        <taxon>Eurotiales</taxon>
        <taxon>Aspergillaceae</taxon>
        <taxon>Aspergillus</taxon>
        <taxon>Aspergillus subgen. Circumdati</taxon>
    </lineage>
</organism>
<dbReference type="EMBL" id="ML735217">
    <property type="protein sequence ID" value="KAE8395794.1"/>
    <property type="molecule type" value="Genomic_DNA"/>
</dbReference>
<proteinExistence type="predicted"/>
<protein>
    <submittedName>
        <fullName evidence="1">Uncharacterized protein</fullName>
    </submittedName>
</protein>
<dbReference type="AlphaFoldDB" id="A0A5N7CNX1"/>
<dbReference type="OrthoDB" id="5410365at2759"/>
<reference evidence="1" key="1">
    <citation type="submission" date="2019-04" db="EMBL/GenBank/DDBJ databases">
        <title>Friends and foes A comparative genomics studyof 23 Aspergillus species from section Flavi.</title>
        <authorList>
            <consortium name="DOE Joint Genome Institute"/>
            <person name="Kjaerbolling I."/>
            <person name="Vesth T."/>
            <person name="Frisvad J.C."/>
            <person name="Nybo J.L."/>
            <person name="Theobald S."/>
            <person name="Kildgaard S."/>
            <person name="Isbrandt T."/>
            <person name="Kuo A."/>
            <person name="Sato A."/>
            <person name="Lyhne E.K."/>
            <person name="Kogle M.E."/>
            <person name="Wiebenga A."/>
            <person name="Kun R.S."/>
            <person name="Lubbers R.J."/>
            <person name="Makela M.R."/>
            <person name="Barry K."/>
            <person name="Chovatia M."/>
            <person name="Clum A."/>
            <person name="Daum C."/>
            <person name="Haridas S."/>
            <person name="He G."/>
            <person name="LaButti K."/>
            <person name="Lipzen A."/>
            <person name="Mondo S."/>
            <person name="Riley R."/>
            <person name="Salamov A."/>
            <person name="Simmons B.A."/>
            <person name="Magnuson J.K."/>
            <person name="Henrissat B."/>
            <person name="Mortensen U.H."/>
            <person name="Larsen T.O."/>
            <person name="Devries R.P."/>
            <person name="Grigoriev I.V."/>
            <person name="Machida M."/>
            <person name="Baker S.E."/>
            <person name="Andersen M.R."/>
        </authorList>
    </citation>
    <scope>NUCLEOTIDE SEQUENCE [LARGE SCALE GENOMIC DNA]</scope>
    <source>
        <strain evidence="1">IBT 14317</strain>
    </source>
</reference>
<name>A0A5N7CNX1_PETAA</name>
<gene>
    <name evidence="1" type="ORF">BDV23DRAFT_168545</name>
</gene>
<evidence type="ECO:0000313" key="1">
    <source>
        <dbReference type="EMBL" id="KAE8395794.1"/>
    </source>
</evidence>
<dbReference type="Proteomes" id="UP000326877">
    <property type="component" value="Unassembled WGS sequence"/>
</dbReference>
<sequence>MGQQRYFFLDEAIPAPEMDSFMFEHFHPLTSGCPSHKTEDIIPDILPQPSLSTNRKEPIQVFREKDISAQLSALLGFKITRGSSETRKLEKQYFEMLMQNNFPGTGMLDFGLQPRVCSGAQHSRELFSEGEEIIAASYSVVKLKHQGRPLPGFDTKAPVLGRPKRAKAYHLALGHDEENFEFGDKGAPSVGALVEIVVDSKGMEGAFVV</sequence>
<accession>A0A5N7CNX1</accession>